<evidence type="ECO:0000313" key="1">
    <source>
        <dbReference type="EMBL" id="KAJ7555537.1"/>
    </source>
</evidence>
<comment type="caution">
    <text evidence="1">The sequence shown here is derived from an EMBL/GenBank/DDBJ whole genome shotgun (WGS) entry which is preliminary data.</text>
</comment>
<name>A0ACC2DMM5_DIPCM</name>
<dbReference type="EMBL" id="CM055096">
    <property type="protein sequence ID" value="KAJ7555537.1"/>
    <property type="molecule type" value="Genomic_DNA"/>
</dbReference>
<sequence>MKLLSLTSSSSTFSRLPRPRTSHIALSEDATCIEGDVKEHVGGNFWRSLECRGRCWTKLLPLPSELRGCKRCHCHRWTKLLPGMDMMQDEASGLKSFEPILQNDGGNDGLGENDVQSRYVSLIECESEAL</sequence>
<evidence type="ECO:0000313" key="2">
    <source>
        <dbReference type="Proteomes" id="UP001162992"/>
    </source>
</evidence>
<reference evidence="2" key="1">
    <citation type="journal article" date="2024" name="Proc. Natl. Acad. Sci. U.S.A.">
        <title>Extraordinary preservation of gene collinearity over three hundred million years revealed in homosporous lycophytes.</title>
        <authorList>
            <person name="Li C."/>
            <person name="Wickell D."/>
            <person name="Kuo L.Y."/>
            <person name="Chen X."/>
            <person name="Nie B."/>
            <person name="Liao X."/>
            <person name="Peng D."/>
            <person name="Ji J."/>
            <person name="Jenkins J."/>
            <person name="Williams M."/>
            <person name="Shu S."/>
            <person name="Plott C."/>
            <person name="Barry K."/>
            <person name="Rajasekar S."/>
            <person name="Grimwood J."/>
            <person name="Han X."/>
            <person name="Sun S."/>
            <person name="Hou Z."/>
            <person name="He W."/>
            <person name="Dai G."/>
            <person name="Sun C."/>
            <person name="Schmutz J."/>
            <person name="Leebens-Mack J.H."/>
            <person name="Li F.W."/>
            <person name="Wang L."/>
        </authorList>
    </citation>
    <scope>NUCLEOTIDE SEQUENCE [LARGE SCALE GENOMIC DNA]</scope>
    <source>
        <strain evidence="2">cv. PW_Plant_1</strain>
    </source>
</reference>
<proteinExistence type="predicted"/>
<accession>A0ACC2DMM5</accession>
<protein>
    <submittedName>
        <fullName evidence="1">Uncharacterized protein</fullName>
    </submittedName>
</protein>
<organism evidence="1 2">
    <name type="scientific">Diphasiastrum complanatum</name>
    <name type="common">Issler's clubmoss</name>
    <name type="synonym">Lycopodium complanatum</name>
    <dbReference type="NCBI Taxonomy" id="34168"/>
    <lineage>
        <taxon>Eukaryota</taxon>
        <taxon>Viridiplantae</taxon>
        <taxon>Streptophyta</taxon>
        <taxon>Embryophyta</taxon>
        <taxon>Tracheophyta</taxon>
        <taxon>Lycopodiopsida</taxon>
        <taxon>Lycopodiales</taxon>
        <taxon>Lycopodiaceae</taxon>
        <taxon>Lycopodioideae</taxon>
        <taxon>Diphasiastrum</taxon>
    </lineage>
</organism>
<gene>
    <name evidence="1" type="ORF">O6H91_05G043500</name>
</gene>
<keyword evidence="2" id="KW-1185">Reference proteome</keyword>
<dbReference type="Proteomes" id="UP001162992">
    <property type="component" value="Chromosome 5"/>
</dbReference>